<feature type="domain" description="EGF-like" evidence="5">
    <location>
        <begin position="525"/>
        <end position="555"/>
    </location>
</feature>
<feature type="transmembrane region" description="Helical" evidence="3">
    <location>
        <begin position="1333"/>
        <end position="1351"/>
    </location>
</feature>
<keyword evidence="3" id="KW-0812">Transmembrane</keyword>
<feature type="domain" description="EGF-like" evidence="5">
    <location>
        <begin position="620"/>
        <end position="650"/>
    </location>
</feature>
<feature type="domain" description="EGF-like" evidence="5">
    <location>
        <begin position="846"/>
        <end position="878"/>
    </location>
</feature>
<keyword evidence="4" id="KW-0732">Signal</keyword>
<dbReference type="InterPro" id="IPR052798">
    <property type="entry name" value="Giardia_VSA"/>
</dbReference>
<reference evidence="7" key="1">
    <citation type="journal article" date="2006" name="PLoS Biol.">
        <title>Macronuclear genome sequence of the ciliate Tetrahymena thermophila, a model eukaryote.</title>
        <authorList>
            <person name="Eisen J.A."/>
            <person name="Coyne R.S."/>
            <person name="Wu M."/>
            <person name="Wu D."/>
            <person name="Thiagarajan M."/>
            <person name="Wortman J.R."/>
            <person name="Badger J.H."/>
            <person name="Ren Q."/>
            <person name="Amedeo P."/>
            <person name="Jones K.M."/>
            <person name="Tallon L.J."/>
            <person name="Delcher A.L."/>
            <person name="Salzberg S.L."/>
            <person name="Silva J.C."/>
            <person name="Haas B.J."/>
            <person name="Majoros W.H."/>
            <person name="Farzad M."/>
            <person name="Carlton J.M."/>
            <person name="Smith R.K. Jr."/>
            <person name="Garg J."/>
            <person name="Pearlman R.E."/>
            <person name="Karrer K.M."/>
            <person name="Sun L."/>
            <person name="Manning G."/>
            <person name="Elde N.C."/>
            <person name="Turkewitz A.P."/>
            <person name="Asai D.J."/>
            <person name="Wilkes D.E."/>
            <person name="Wang Y."/>
            <person name="Cai H."/>
            <person name="Collins K."/>
            <person name="Stewart B.A."/>
            <person name="Lee S.R."/>
            <person name="Wilamowska K."/>
            <person name="Weinberg Z."/>
            <person name="Ruzzo W.L."/>
            <person name="Wloga D."/>
            <person name="Gaertig J."/>
            <person name="Frankel J."/>
            <person name="Tsao C.-C."/>
            <person name="Gorovsky M.A."/>
            <person name="Keeling P.J."/>
            <person name="Waller R.F."/>
            <person name="Patron N.J."/>
            <person name="Cherry J.M."/>
            <person name="Stover N.A."/>
            <person name="Krieger C.J."/>
            <person name="del Toro C."/>
            <person name="Ryder H.F."/>
            <person name="Williamson S.C."/>
            <person name="Barbeau R.A."/>
            <person name="Hamilton E.P."/>
            <person name="Orias E."/>
        </authorList>
    </citation>
    <scope>NUCLEOTIDE SEQUENCE [LARGE SCALE GENOMIC DNA]</scope>
    <source>
        <strain evidence="7">SB210</strain>
    </source>
</reference>
<feature type="transmembrane region" description="Helical" evidence="3">
    <location>
        <begin position="1389"/>
        <end position="1407"/>
    </location>
</feature>
<dbReference type="PANTHER" id="PTHR23275:SF100">
    <property type="entry name" value="EGF-LIKE DOMAIN-CONTAINING PROTEIN"/>
    <property type="match status" value="1"/>
</dbReference>
<protein>
    <recommendedName>
        <fullName evidence="5">EGF-like domain-containing protein</fullName>
    </recommendedName>
</protein>
<proteinExistence type="predicted"/>
<feature type="chain" id="PRO_5004202181" description="EGF-like domain-containing protein" evidence="4">
    <location>
        <begin position="17"/>
        <end position="1648"/>
    </location>
</feature>
<dbReference type="InterPro" id="IPR000742">
    <property type="entry name" value="EGF"/>
</dbReference>
<dbReference type="eggNOG" id="KOG3525">
    <property type="taxonomic scope" value="Eukaryota"/>
</dbReference>
<dbReference type="HOGENOM" id="CLU_244588_0_0_1"/>
<organism evidence="6 7">
    <name type="scientific">Tetrahymena thermophila (strain SB210)</name>
    <dbReference type="NCBI Taxonomy" id="312017"/>
    <lineage>
        <taxon>Eukaryota</taxon>
        <taxon>Sar</taxon>
        <taxon>Alveolata</taxon>
        <taxon>Ciliophora</taxon>
        <taxon>Intramacronucleata</taxon>
        <taxon>Oligohymenophorea</taxon>
        <taxon>Hymenostomatida</taxon>
        <taxon>Tetrahymenina</taxon>
        <taxon>Tetrahymenidae</taxon>
        <taxon>Tetrahymena</taxon>
    </lineage>
</organism>
<name>Q241U1_TETTS</name>
<feature type="domain" description="EGF-like" evidence="5">
    <location>
        <begin position="324"/>
        <end position="357"/>
    </location>
</feature>
<feature type="signal peptide" evidence="4">
    <location>
        <begin position="1"/>
        <end position="16"/>
    </location>
</feature>
<keyword evidence="1" id="KW-0175">Coiled coil</keyword>
<dbReference type="RefSeq" id="XP_001022724.2">
    <property type="nucleotide sequence ID" value="XM_001022724.2"/>
</dbReference>
<feature type="coiled-coil region" evidence="1">
    <location>
        <begin position="1483"/>
        <end position="1517"/>
    </location>
</feature>
<feature type="region of interest" description="Disordered" evidence="2">
    <location>
        <begin position="1578"/>
        <end position="1599"/>
    </location>
</feature>
<feature type="transmembrane region" description="Helical" evidence="3">
    <location>
        <begin position="1217"/>
        <end position="1235"/>
    </location>
</feature>
<feature type="compositionally biased region" description="Low complexity" evidence="2">
    <location>
        <begin position="1627"/>
        <end position="1641"/>
    </location>
</feature>
<evidence type="ECO:0000256" key="3">
    <source>
        <dbReference type="SAM" id="Phobius"/>
    </source>
</evidence>
<feature type="transmembrane region" description="Helical" evidence="3">
    <location>
        <begin position="1060"/>
        <end position="1078"/>
    </location>
</feature>
<feature type="domain" description="EGF-like" evidence="5">
    <location>
        <begin position="880"/>
        <end position="914"/>
    </location>
</feature>
<feature type="transmembrane region" description="Helical" evidence="3">
    <location>
        <begin position="1419"/>
        <end position="1438"/>
    </location>
</feature>
<feature type="domain" description="EGF-like" evidence="5">
    <location>
        <begin position="765"/>
        <end position="796"/>
    </location>
</feature>
<dbReference type="KEGG" id="tet:TTHERM_00629910"/>
<dbReference type="EMBL" id="GG662532">
    <property type="protein sequence ID" value="EAS02479.2"/>
    <property type="molecule type" value="Genomic_DNA"/>
</dbReference>
<evidence type="ECO:0000313" key="6">
    <source>
        <dbReference type="EMBL" id="EAS02479.2"/>
    </source>
</evidence>
<gene>
    <name evidence="6" type="ORF">TTHERM_00629910</name>
</gene>
<dbReference type="OrthoDB" id="4405280at2759"/>
<dbReference type="CDD" id="cd00064">
    <property type="entry name" value="FU"/>
    <property type="match status" value="1"/>
</dbReference>
<dbReference type="SMART" id="SM00181">
    <property type="entry name" value="EGF"/>
    <property type="match status" value="9"/>
</dbReference>
<keyword evidence="3" id="KW-1133">Transmembrane helix</keyword>
<evidence type="ECO:0000259" key="5">
    <source>
        <dbReference type="SMART" id="SM00181"/>
    </source>
</evidence>
<evidence type="ECO:0000256" key="1">
    <source>
        <dbReference type="SAM" id="Coils"/>
    </source>
</evidence>
<feature type="transmembrane region" description="Helical" evidence="3">
    <location>
        <begin position="1130"/>
        <end position="1152"/>
    </location>
</feature>
<feature type="domain" description="EGF-like" evidence="5">
    <location>
        <begin position="373"/>
        <end position="405"/>
    </location>
</feature>
<feature type="domain" description="EGF-like" evidence="5">
    <location>
        <begin position="181"/>
        <end position="215"/>
    </location>
</feature>
<dbReference type="InterPro" id="IPR009030">
    <property type="entry name" value="Growth_fac_rcpt_cys_sf"/>
</dbReference>
<dbReference type="GeneID" id="7836298"/>
<keyword evidence="3" id="KW-0472">Membrane</keyword>
<dbReference type="Gene3D" id="2.10.220.10">
    <property type="entry name" value="Hormone Receptor, Insulin-like Growth Factor Receptor 1, Chain A, domain 2"/>
    <property type="match status" value="6"/>
</dbReference>
<evidence type="ECO:0000256" key="4">
    <source>
        <dbReference type="SAM" id="SignalP"/>
    </source>
</evidence>
<accession>Q241U1</accession>
<dbReference type="SMART" id="SM00261">
    <property type="entry name" value="FU"/>
    <property type="match status" value="12"/>
</dbReference>
<keyword evidence="7" id="KW-1185">Reference proteome</keyword>
<dbReference type="InterPro" id="IPR006212">
    <property type="entry name" value="Furin_repeat"/>
</dbReference>
<feature type="domain" description="EGF-like" evidence="5">
    <location>
        <begin position="219"/>
        <end position="254"/>
    </location>
</feature>
<dbReference type="InParanoid" id="Q241U1"/>
<evidence type="ECO:0000256" key="2">
    <source>
        <dbReference type="SAM" id="MobiDB-lite"/>
    </source>
</evidence>
<feature type="transmembrane region" description="Helical" evidence="3">
    <location>
        <begin position="1357"/>
        <end position="1377"/>
    </location>
</feature>
<dbReference type="Proteomes" id="UP000009168">
    <property type="component" value="Unassembled WGS sequence"/>
</dbReference>
<dbReference type="PANTHER" id="PTHR23275">
    <property type="entry name" value="CABRIOLET.-RELATED"/>
    <property type="match status" value="1"/>
</dbReference>
<sequence length="1648" mass="187350">MKILLLFIFHLQNLFCYEVLYDKKYGTDTNCLSDLPTAWTKLEGGQITQCSDTCTKQYDSSTIVKFISDENSSLGLKFSFNPTPTQPFSFIGVDIIYFQTGGTVIGLRINGSSSATTVYSTLQTTYDENYSISCPDLRSFYRGSAILSTNQLQSGNTVYINIEKDSPSQSIGIRSIRVWTNCRENCLTCSDATNCNICQPGFQLYQMPSGEFVCEQTKGCAAMNCYSCFIGDQSQICYKCAAGYNLNATGTKCNLANQTLCPAYTYIDQSGTCQQYTYSCQYQDRTTNQWTACVNQEDPRYYKCDNRMAVRVYNIENYGVFQCGCGIPNCSSCSADLTTCSQCKFGYYFNPGTSQCDSMCPSTQFYNGSFCQSCTVANCQSCSQAGTCDKCKASYVYNNLTQRCDQFIPQCSQGYYYNQTSNSCQQSCPDQNCLTCNPSGVCTTCINNYTWSTTDNRCNKNCLSNQYFDYVQNNCINCPTNCQTCDSSQCTQCNSGYLWNANDSRCNMSCSSNQYFDSVNNNCINCPANCQTCNSTQCTLCNSGYMWDSSVKTCVSCSSNQYYDSVNKNCVNCPLNCLTCNSSQCTQCNNGYLWSSNDLRCNMICSSNQYFDNANNICINCTTNCQTCNSTQCTQCNNGYTWSSGDQRCNMICQSNQYFNQSTNNCINCTQFCLLCNQNDCTLCQPGYLYDSTDKKCYIQCNTGYYLDKINNMCNACIDNCLNCSSMQNCTQCQISYTYNQIANACEKICQASQYLDVQKNQCTNCMQNCTSCTDSNSCNQCSQGYSYSSLNKICYQDCQSNQYYNETSNKCLDCGNNCLTCNQNQCTKCNQSFFTSQNDNQNCQPCSISNCKTCSSLNICAECESNYNLSLDKSKCSQGCSVDFCTQCSSQNSSACQQCQDGYELVQSQGICQPVLVVQKGQTDVNLGIKLGDDGYSIQIKFSNSVSYDNIDKSNLIYLNITNVQNYTYTIQDFEPKEIKLDIVSQENIKNQQIKIGFKNKNFVLKNQIKTIEIQQNLSPSFVVIPQSQKVATQQATQLGSGATTLLATMIPIITMSNFYVLVNTIDITGFLYYMLYINIRNPENVVQFYSIFQNFQYPFIPNLFQYVVSPNYQQTSFPKFMENQTDFYFLNSTGQAFTIHLLIMSLYLIAKIMSMIKIKYVQDYFIKAVNNTWEFNGMLDLIWNEYIYSLVGVLLQFNCYDFGDSSAFLNYTIHSLFSVIILGIPFLITFLIYKQPNVTENKRFQTKLGSIIGGLNIQQLEISSPKIKDIQDDKREPMDALSLDNIINQHKKEDIQGKSDYFQSQYQGSQDLLVLSVKPSFVQKIKSYNKYYNCILYFRKMLFGLILVFLTEYQYLQLVLLIMLNIFILFFVVLAQPLQSKYENIKNCFGEIILICIGISLSLLVQDNESEDEMFRLKIGWIIIAFTSFILLWHTIQLTYETLKSLLILMKNIVNLAFRRSQKVKPVIKETKKIDIEANNHEEKTQKNVKQETKFQELKQNQRKVSNQLEDTELILFQSNTNLPISDDLQKADSIQQIAKVSSNKNENLFIQSNNNSNDNLYINNLKSNDNVFLKPSDQKTTRTKRKSNFSNNSNKMYLNISHNQNTNRILNGFNTNREDNTFMNDNNNNNNNQQASQNHIIQHID</sequence>
<dbReference type="SUPFAM" id="SSF57184">
    <property type="entry name" value="Growth factor receptor domain"/>
    <property type="match status" value="6"/>
</dbReference>
<evidence type="ECO:0000313" key="7">
    <source>
        <dbReference type="Proteomes" id="UP000009168"/>
    </source>
</evidence>
<feature type="region of interest" description="Disordered" evidence="2">
    <location>
        <begin position="1616"/>
        <end position="1648"/>
    </location>
</feature>